<dbReference type="InterPro" id="IPR039247">
    <property type="entry name" value="KhpB"/>
</dbReference>
<dbReference type="SMART" id="SM00393">
    <property type="entry name" value="R3H"/>
    <property type="match status" value="1"/>
</dbReference>
<gene>
    <name evidence="2" type="ORF">A3A04_01040</name>
</gene>
<dbReference type="InterPro" id="IPR036867">
    <property type="entry name" value="R3H_dom_sf"/>
</dbReference>
<accession>A0A1G1ZPP3</accession>
<feature type="domain" description="R3H" evidence="1">
    <location>
        <begin position="73"/>
        <end position="142"/>
    </location>
</feature>
<dbReference type="InterPro" id="IPR001374">
    <property type="entry name" value="R3H_dom"/>
</dbReference>
<dbReference type="SUPFAM" id="SSF82708">
    <property type="entry name" value="R3H domain"/>
    <property type="match status" value="1"/>
</dbReference>
<evidence type="ECO:0000313" key="3">
    <source>
        <dbReference type="Proteomes" id="UP000178517"/>
    </source>
</evidence>
<proteinExistence type="predicted"/>
<evidence type="ECO:0000259" key="1">
    <source>
        <dbReference type="PROSITE" id="PS51061"/>
    </source>
</evidence>
<dbReference type="Pfam" id="PF01424">
    <property type="entry name" value="R3H"/>
    <property type="match status" value="1"/>
</dbReference>
<dbReference type="Proteomes" id="UP000178517">
    <property type="component" value="Unassembled WGS sequence"/>
</dbReference>
<reference evidence="2 3" key="1">
    <citation type="journal article" date="2016" name="Nat. Commun.">
        <title>Thousands of microbial genomes shed light on interconnected biogeochemical processes in an aquifer system.</title>
        <authorList>
            <person name="Anantharaman K."/>
            <person name="Brown C.T."/>
            <person name="Hug L.A."/>
            <person name="Sharon I."/>
            <person name="Castelle C.J."/>
            <person name="Probst A.J."/>
            <person name="Thomas B.C."/>
            <person name="Singh A."/>
            <person name="Wilkins M.J."/>
            <person name="Karaoz U."/>
            <person name="Brodie E.L."/>
            <person name="Williams K.H."/>
            <person name="Hubbard S.S."/>
            <person name="Banfield J.F."/>
        </authorList>
    </citation>
    <scope>NUCLEOTIDE SEQUENCE [LARGE SCALE GENOMIC DNA]</scope>
</reference>
<dbReference type="PROSITE" id="PS51061">
    <property type="entry name" value="R3H"/>
    <property type="match status" value="1"/>
</dbReference>
<name>A0A1G1ZPP3_9BACT</name>
<dbReference type="GO" id="GO:0003723">
    <property type="term" value="F:RNA binding"/>
    <property type="evidence" value="ECO:0007669"/>
    <property type="project" value="InterPro"/>
</dbReference>
<evidence type="ECO:0000313" key="2">
    <source>
        <dbReference type="EMBL" id="OGY66126.1"/>
    </source>
</evidence>
<dbReference type="Gene3D" id="3.30.300.20">
    <property type="match status" value="1"/>
</dbReference>
<dbReference type="InterPro" id="IPR015946">
    <property type="entry name" value="KH_dom-like_a/b"/>
</dbReference>
<dbReference type="PANTHER" id="PTHR35800">
    <property type="entry name" value="PROTEIN JAG"/>
    <property type="match status" value="1"/>
</dbReference>
<dbReference type="Gene3D" id="3.30.1370.50">
    <property type="entry name" value="R3H-like domain"/>
    <property type="match status" value="1"/>
</dbReference>
<dbReference type="EMBL" id="MHJI01000010">
    <property type="protein sequence ID" value="OGY66126.1"/>
    <property type="molecule type" value="Genomic_DNA"/>
</dbReference>
<dbReference type="AlphaFoldDB" id="A0A1G1ZPP3"/>
<comment type="caution">
    <text evidence="2">The sequence shown here is derived from an EMBL/GenBank/DDBJ whole genome shotgun (WGS) entry which is preliminary data.</text>
</comment>
<organism evidence="2 3">
    <name type="scientific">Candidatus Harrisonbacteria bacterium RIFCSPLOWO2_01_FULL_40_28</name>
    <dbReference type="NCBI Taxonomy" id="1798406"/>
    <lineage>
        <taxon>Bacteria</taxon>
        <taxon>Candidatus Harrisoniibacteriota</taxon>
    </lineage>
</organism>
<sequence>MDQLKSKIDAMLKLMGFEDFSIAEDTENRKISIFVNASPVMDDKLGAFVGYVDYIARLIARKENFEPIFIDINNYRKDRENIILDLAKAAARRALITKTAIDLPAMNAYERRLIHVELSMRPDVKTESIGEGKLRHVIVRPI</sequence>
<dbReference type="PANTHER" id="PTHR35800:SF1">
    <property type="entry name" value="RNA-BINDING PROTEIN KHPB"/>
    <property type="match status" value="1"/>
</dbReference>
<protein>
    <recommendedName>
        <fullName evidence="1">R3H domain-containing protein</fullName>
    </recommendedName>
</protein>
<dbReference type="STRING" id="1798406.A3A04_01040"/>